<proteinExistence type="predicted"/>
<comment type="caution">
    <text evidence="2">The sequence shown here is derived from an EMBL/GenBank/DDBJ whole genome shotgun (WGS) entry which is preliminary data.</text>
</comment>
<evidence type="ECO:0000313" key="3">
    <source>
        <dbReference type="Proteomes" id="UP000828390"/>
    </source>
</evidence>
<evidence type="ECO:0000256" key="1">
    <source>
        <dbReference type="SAM" id="SignalP"/>
    </source>
</evidence>
<dbReference type="PANTHER" id="PTHR38564:SF2">
    <property type="entry name" value="WU:FC46H12 PRECURSOR"/>
    <property type="match status" value="1"/>
</dbReference>
<evidence type="ECO:0000313" key="2">
    <source>
        <dbReference type="EMBL" id="KAH3894628.1"/>
    </source>
</evidence>
<organism evidence="2 3">
    <name type="scientific">Dreissena polymorpha</name>
    <name type="common">Zebra mussel</name>
    <name type="synonym">Mytilus polymorpha</name>
    <dbReference type="NCBI Taxonomy" id="45954"/>
    <lineage>
        <taxon>Eukaryota</taxon>
        <taxon>Metazoa</taxon>
        <taxon>Spiralia</taxon>
        <taxon>Lophotrochozoa</taxon>
        <taxon>Mollusca</taxon>
        <taxon>Bivalvia</taxon>
        <taxon>Autobranchia</taxon>
        <taxon>Heteroconchia</taxon>
        <taxon>Euheterodonta</taxon>
        <taxon>Imparidentia</taxon>
        <taxon>Neoheterodontei</taxon>
        <taxon>Myida</taxon>
        <taxon>Dreissenoidea</taxon>
        <taxon>Dreissenidae</taxon>
        <taxon>Dreissena</taxon>
    </lineage>
</organism>
<accession>A0A9D4S8P2</accession>
<dbReference type="PANTHER" id="PTHR38564">
    <property type="entry name" value="SI:CH73-250A16.5-RELATED"/>
    <property type="match status" value="1"/>
</dbReference>
<reference evidence="2" key="2">
    <citation type="submission" date="2020-11" db="EMBL/GenBank/DDBJ databases">
        <authorList>
            <person name="McCartney M.A."/>
            <person name="Auch B."/>
            <person name="Kono T."/>
            <person name="Mallez S."/>
            <person name="Becker A."/>
            <person name="Gohl D.M."/>
            <person name="Silverstein K.A.T."/>
            <person name="Koren S."/>
            <person name="Bechman K.B."/>
            <person name="Herman A."/>
            <person name="Abrahante J.E."/>
            <person name="Garbe J."/>
        </authorList>
    </citation>
    <scope>NUCLEOTIDE SEQUENCE</scope>
    <source>
        <strain evidence="2">Duluth1</strain>
        <tissue evidence="2">Whole animal</tissue>
    </source>
</reference>
<feature type="signal peptide" evidence="1">
    <location>
        <begin position="1"/>
        <end position="20"/>
    </location>
</feature>
<gene>
    <name evidence="2" type="ORF">DPMN_018785</name>
</gene>
<dbReference type="OrthoDB" id="5946254at2759"/>
<feature type="chain" id="PRO_5038713208" evidence="1">
    <location>
        <begin position="21"/>
        <end position="162"/>
    </location>
</feature>
<protein>
    <submittedName>
        <fullName evidence="2">Uncharacterized protein</fullName>
    </submittedName>
</protein>
<dbReference type="Proteomes" id="UP000828390">
    <property type="component" value="Unassembled WGS sequence"/>
</dbReference>
<reference evidence="2" key="1">
    <citation type="journal article" date="2019" name="bioRxiv">
        <title>The Genome of the Zebra Mussel, Dreissena polymorpha: A Resource for Invasive Species Research.</title>
        <authorList>
            <person name="McCartney M.A."/>
            <person name="Auch B."/>
            <person name="Kono T."/>
            <person name="Mallez S."/>
            <person name="Zhang Y."/>
            <person name="Obille A."/>
            <person name="Becker A."/>
            <person name="Abrahante J.E."/>
            <person name="Garbe J."/>
            <person name="Badalamenti J.P."/>
            <person name="Herman A."/>
            <person name="Mangelson H."/>
            <person name="Liachko I."/>
            <person name="Sullivan S."/>
            <person name="Sone E.D."/>
            <person name="Koren S."/>
            <person name="Silverstein K.A.T."/>
            <person name="Beckman K.B."/>
            <person name="Gohl D.M."/>
        </authorList>
    </citation>
    <scope>NUCLEOTIDE SEQUENCE</scope>
    <source>
        <strain evidence="2">Duluth1</strain>
        <tissue evidence="2">Whole animal</tissue>
    </source>
</reference>
<name>A0A9D4S8P2_DREPO</name>
<keyword evidence="3" id="KW-1185">Reference proteome</keyword>
<keyword evidence="1" id="KW-0732">Signal</keyword>
<sequence length="162" mass="17743">MEICAVLFTCLVAGLALTQAYPLHASCKVQWSLPSVSCQSFSSKIIAQAKLWEKEDNCAGGGERCLYKITDQSAQEIKGTHMTPVKHYVDDISFKLTPAGAGCNVEGFSTSETWYAYLDYGTNYCNLENLITGAGLNTSQGYTETTNDNVCTQFSSHDCDKY</sequence>
<dbReference type="EMBL" id="JAIWYP010000001">
    <property type="protein sequence ID" value="KAH3894628.1"/>
    <property type="molecule type" value="Genomic_DNA"/>
</dbReference>
<dbReference type="AlphaFoldDB" id="A0A9D4S8P2"/>